<dbReference type="AlphaFoldDB" id="A0A5A7R2K9"/>
<gene>
    <name evidence="1" type="ORF">STAS_28319</name>
</gene>
<sequence>MQFQETTFLSGIVSNTSRAVFTSPFAAWAPIIVVHVTTFLHGERLNKCQAAARLPAFAYAEIMVFQETASRSGISSNSFLAFLTLSSFTKRPQKPGLQSTAVNLPADSEQTHLVRVVVRAEASQGHFIQQFQAIQVWPVVRVASDHRVPERRLRRGRAAHLDEDPLRIVHFPEFGAPAEKLQSDLWNSDQGCRCYDGMDLFQLSECAPSQRDQSRELHRLSRARHRLNVYTKGTFIVTANFTRNTE</sequence>
<name>A0A5A7R2K9_STRAF</name>
<dbReference type="GO" id="GO:0016740">
    <property type="term" value="F:transferase activity"/>
    <property type="evidence" value="ECO:0007669"/>
    <property type="project" value="UniProtKB-KW"/>
</dbReference>
<dbReference type="EMBL" id="BKCP01009404">
    <property type="protein sequence ID" value="GER50987.1"/>
    <property type="molecule type" value="Genomic_DNA"/>
</dbReference>
<keyword evidence="1" id="KW-0808">Transferase</keyword>
<organism evidence="1 2">
    <name type="scientific">Striga asiatica</name>
    <name type="common">Asiatic witchweed</name>
    <name type="synonym">Buchnera asiatica</name>
    <dbReference type="NCBI Taxonomy" id="4170"/>
    <lineage>
        <taxon>Eukaryota</taxon>
        <taxon>Viridiplantae</taxon>
        <taxon>Streptophyta</taxon>
        <taxon>Embryophyta</taxon>
        <taxon>Tracheophyta</taxon>
        <taxon>Spermatophyta</taxon>
        <taxon>Magnoliopsida</taxon>
        <taxon>eudicotyledons</taxon>
        <taxon>Gunneridae</taxon>
        <taxon>Pentapetalae</taxon>
        <taxon>asterids</taxon>
        <taxon>lamiids</taxon>
        <taxon>Lamiales</taxon>
        <taxon>Orobanchaceae</taxon>
        <taxon>Buchnereae</taxon>
        <taxon>Striga</taxon>
    </lineage>
</organism>
<comment type="caution">
    <text evidence="1">The sequence shown here is derived from an EMBL/GenBank/DDBJ whole genome shotgun (WGS) entry which is preliminary data.</text>
</comment>
<reference evidence="2" key="1">
    <citation type="journal article" date="2019" name="Curr. Biol.">
        <title>Genome Sequence of Striga asiatica Provides Insight into the Evolution of Plant Parasitism.</title>
        <authorList>
            <person name="Yoshida S."/>
            <person name="Kim S."/>
            <person name="Wafula E.K."/>
            <person name="Tanskanen J."/>
            <person name="Kim Y.M."/>
            <person name="Honaas L."/>
            <person name="Yang Z."/>
            <person name="Spallek T."/>
            <person name="Conn C.E."/>
            <person name="Ichihashi Y."/>
            <person name="Cheong K."/>
            <person name="Cui S."/>
            <person name="Der J.P."/>
            <person name="Gundlach H."/>
            <person name="Jiao Y."/>
            <person name="Hori C."/>
            <person name="Ishida J.K."/>
            <person name="Kasahara H."/>
            <person name="Kiba T."/>
            <person name="Kim M.S."/>
            <person name="Koo N."/>
            <person name="Laohavisit A."/>
            <person name="Lee Y.H."/>
            <person name="Lumba S."/>
            <person name="McCourt P."/>
            <person name="Mortimer J.C."/>
            <person name="Mutuku J.M."/>
            <person name="Nomura T."/>
            <person name="Sasaki-Sekimoto Y."/>
            <person name="Seto Y."/>
            <person name="Wang Y."/>
            <person name="Wakatake T."/>
            <person name="Sakakibara H."/>
            <person name="Demura T."/>
            <person name="Yamaguchi S."/>
            <person name="Yoneyama K."/>
            <person name="Manabe R.I."/>
            <person name="Nelson D.C."/>
            <person name="Schulman A.H."/>
            <person name="Timko M.P."/>
            <person name="dePamphilis C.W."/>
            <person name="Choi D."/>
            <person name="Shirasu K."/>
        </authorList>
    </citation>
    <scope>NUCLEOTIDE SEQUENCE [LARGE SCALE GENOMIC DNA]</scope>
    <source>
        <strain evidence="2">cv. UVA1</strain>
    </source>
</reference>
<evidence type="ECO:0000313" key="2">
    <source>
        <dbReference type="Proteomes" id="UP000325081"/>
    </source>
</evidence>
<accession>A0A5A7R2K9</accession>
<dbReference type="Proteomes" id="UP000325081">
    <property type="component" value="Unassembled WGS sequence"/>
</dbReference>
<protein>
    <submittedName>
        <fullName evidence="1">UDP-glucosyl transferase 73B5</fullName>
    </submittedName>
</protein>
<keyword evidence="2" id="KW-1185">Reference proteome</keyword>
<evidence type="ECO:0000313" key="1">
    <source>
        <dbReference type="EMBL" id="GER50987.1"/>
    </source>
</evidence>
<proteinExistence type="predicted"/>